<dbReference type="GO" id="GO:0005524">
    <property type="term" value="F:ATP binding"/>
    <property type="evidence" value="ECO:0007669"/>
    <property type="project" value="UniProtKB-KW"/>
</dbReference>
<dbReference type="Gene3D" id="3.40.50.300">
    <property type="entry name" value="P-loop containing nucleotide triphosphate hydrolases"/>
    <property type="match status" value="2"/>
</dbReference>
<sequence length="1810" mass="202789">MSGHCSICSTDVDNFESHRTQFHSTYCRFKFFQHPEVLVVVARRDDGTFQCPACFQPFSTYAGMYNHGTRKKHPLHITAVNNWVNTRKTHAVEQENDLEDDEESEEEDTEDRTKEEDDVDNSLLAPVDEDYEMAPSSFVRNPYTPLTFPESSPPAIPVTRNHPDDLILESSTQGSADRGLQHSPRQPSTAAFAQHVVQSPNEDDDFEVTAPPPSQFTKVDPRAMPAPARIETVLDPADIRVFGPQPADSKGIFAIPYGHPSIFTSTFLNMAACIIYKPLGLLICIICEIGIATKCLSSHRQKHHDVPALTAEQISALEAYKLHESDSFEDWDNASPVVPGIPYQEGYICTFQGCCFATISEQRIRAHDRGHPTRNNWKNCIVQALYASMQRKYPVVVPHSPALHAAPSGSQDLLGQVESFYEQHRVLHKQRLGPPMDRAHLNPFLAKYNWLEVIKDESPSDIVEWAKMPERDEGMLTGILPCFRRYFSEIIKLLTDENAFRKTRILRSVNTTKSLHDLNNRPFKRPMRNQTVQRYVGTFAKLIAFVCRAKDGHLKRASNSTVRKVALAGNIQLSSNKFLISMDERQAAHSASHDLVMALLTTLYPPTTLLECPGKLFLIFSCVKLSGQILDPIHINPFLSELRWCLRAAGFYQICLLFANAPALIVESKPQSLIEEVHTWLRDDCMNLFGDLLEIGHFLSFVTANTSLLPRMMWADLEGSALSFDGRLIPIANVVNLYRILMEETKVQLYEVVLLGAALPNIDQEHIYDDLSCLDRDYSFLSDRRNRFWEHESALLKEMTSTFSKRFVVSSNSSGVVWHQGQVRRWMKDCEDCLQKLFLLYHLGSGQPARGTELAIMSWKNTNIHPRNVYWFSGHLNFVSRYNKTQTNTEKERVISRSMPPEAAKLMIAYLTFVPKALAVLALFLSPDGQDFQSSAGYEDHLFNGLHGPWDSEDFSDILIAQTGRPVSEGGLGHPMGLADIRHLLIGIMRKNCKQLVAGLDLEHYFDEQSGHQGEVARGYAVDHSYVQSVSSDHLQKFVALSRAHHALLFPPAAPATSLQVHSQQVTSLQVHSTQEKPLPTSADVHMLSELAIGPLQSSLTPLVVKAISDAFAAYMFRQTSQPVQKLCLAPPPINPLRFQELRCLMGRDASFKSIEQARASEAVSTRLKDLIVILGTGEGKTLLYMMPAVSIAEKNLASVVLVPLKALLDELRARFEDKGLLTLTWSPGMKTYDARTIFVSVEQLECSSFFDYLREGVQKGALSRVVIDESHYALTSKHYRPCLLLMPRLRQLSLQIVACTATLPPATIPRFLHHFQMLSGATEIIRGDTTRKDISFNAFTIVAGQLATPSSLRFRDAQKREQSYLTWLAGLLLNLPAADKILVFCQTKAAAQAMAMASHTKFYHSELPDEEKKQTLDGFKAGVGELRVLYTTSALSAGLDIRDIRAVVHLRKPSNMLDYGQEFGRGCRDGKPGWSFVFHDPKQKPFTLQAGQDDTGVSEMTSWLSAPTCRRLGLSLFFDGRASSCLEMVTVQLCDICQMTVAKSIFDPSLAMLPAPEPEPSVLHQLRLAAPSRPLVPAALRPPVPVALRPLVPAAPLQLGLPQVPARPQHAAPPMLLPAPPQPPIRPLDPNTKSELSKRSNRLQDIISGLAVDQRQFMNQQLRSFKKVFSPGLLCAICWVAGAPCQHRPEDCAHFQLRSSDSTYRLWKTYLQLPTFHCFTCCLPQRGSVHPNNIYGKPCTLVDFVRAIAWTCWADANLRKLLVIKFLALEGQSDDEFASWGAMLNQQHGTMQLMDIVVWTTTIRPLPPM</sequence>
<dbReference type="GO" id="GO:0043138">
    <property type="term" value="F:3'-5' DNA helicase activity"/>
    <property type="evidence" value="ECO:0007669"/>
    <property type="project" value="UniProtKB-EC"/>
</dbReference>
<keyword evidence="2" id="KW-0547">Nucleotide-binding</keyword>
<evidence type="ECO:0000259" key="8">
    <source>
        <dbReference type="PROSITE" id="PS51194"/>
    </source>
</evidence>
<dbReference type="SMART" id="SM00490">
    <property type="entry name" value="HELICc"/>
    <property type="match status" value="1"/>
</dbReference>
<reference evidence="9" key="1">
    <citation type="journal article" date="2020" name="New Phytol.">
        <title>Comparative genomics reveals dynamic genome evolution in host specialist ectomycorrhizal fungi.</title>
        <authorList>
            <person name="Lofgren L.A."/>
            <person name="Nguyen N.H."/>
            <person name="Vilgalys R."/>
            <person name="Ruytinx J."/>
            <person name="Liao H.L."/>
            <person name="Branco S."/>
            <person name="Kuo A."/>
            <person name="LaButti K."/>
            <person name="Lipzen A."/>
            <person name="Andreopoulos W."/>
            <person name="Pangilinan J."/>
            <person name="Riley R."/>
            <person name="Hundley H."/>
            <person name="Na H."/>
            <person name="Barry K."/>
            <person name="Grigoriev I.V."/>
            <person name="Stajich J.E."/>
            <person name="Kennedy P.G."/>
        </authorList>
    </citation>
    <scope>NUCLEOTIDE SEQUENCE</scope>
    <source>
        <strain evidence="9">DOB743</strain>
    </source>
</reference>
<proteinExistence type="inferred from homology"/>
<feature type="domain" description="Helicase ATP-binding" evidence="7">
    <location>
        <begin position="1162"/>
        <end position="1322"/>
    </location>
</feature>
<dbReference type="EMBL" id="JABBWD010000107">
    <property type="protein sequence ID" value="KAG1765479.1"/>
    <property type="molecule type" value="Genomic_DNA"/>
</dbReference>
<feature type="compositionally biased region" description="Acidic residues" evidence="6">
    <location>
        <begin position="94"/>
        <end position="120"/>
    </location>
</feature>
<name>A0A9P6ZGN9_9AGAM</name>
<dbReference type="SMART" id="SM00487">
    <property type="entry name" value="DEXDc"/>
    <property type="match status" value="1"/>
</dbReference>
<dbReference type="GO" id="GO:0005694">
    <property type="term" value="C:chromosome"/>
    <property type="evidence" value="ECO:0007669"/>
    <property type="project" value="TreeGrafter"/>
</dbReference>
<dbReference type="InterPro" id="IPR001650">
    <property type="entry name" value="Helicase_C-like"/>
</dbReference>
<dbReference type="PROSITE" id="PS00028">
    <property type="entry name" value="ZINC_FINGER_C2H2_1"/>
    <property type="match status" value="1"/>
</dbReference>
<evidence type="ECO:0000313" key="10">
    <source>
        <dbReference type="Proteomes" id="UP000714275"/>
    </source>
</evidence>
<evidence type="ECO:0000256" key="6">
    <source>
        <dbReference type="SAM" id="MobiDB-lite"/>
    </source>
</evidence>
<feature type="region of interest" description="Disordered" evidence="6">
    <location>
        <begin position="92"/>
        <end position="190"/>
    </location>
</feature>
<evidence type="ECO:0000256" key="2">
    <source>
        <dbReference type="ARBA" id="ARBA00022741"/>
    </source>
</evidence>
<dbReference type="GO" id="GO:0003676">
    <property type="term" value="F:nucleic acid binding"/>
    <property type="evidence" value="ECO:0007669"/>
    <property type="project" value="InterPro"/>
</dbReference>
<dbReference type="PANTHER" id="PTHR13710">
    <property type="entry name" value="DNA HELICASE RECQ FAMILY MEMBER"/>
    <property type="match status" value="1"/>
</dbReference>
<comment type="similarity">
    <text evidence="1">Belongs to the helicase family. RecQ subfamily.</text>
</comment>
<feature type="domain" description="Helicase C-terminal" evidence="8">
    <location>
        <begin position="1368"/>
        <end position="1509"/>
    </location>
</feature>
<dbReference type="Pfam" id="PF00270">
    <property type="entry name" value="DEAD"/>
    <property type="match status" value="1"/>
</dbReference>
<feature type="compositionally biased region" description="Pro residues" evidence="6">
    <location>
        <begin position="1616"/>
        <end position="1628"/>
    </location>
</feature>
<dbReference type="Pfam" id="PF00271">
    <property type="entry name" value="Helicase_C"/>
    <property type="match status" value="1"/>
</dbReference>
<dbReference type="OrthoDB" id="10261556at2759"/>
<organism evidence="9 10">
    <name type="scientific">Suillus placidus</name>
    <dbReference type="NCBI Taxonomy" id="48579"/>
    <lineage>
        <taxon>Eukaryota</taxon>
        <taxon>Fungi</taxon>
        <taxon>Dikarya</taxon>
        <taxon>Basidiomycota</taxon>
        <taxon>Agaricomycotina</taxon>
        <taxon>Agaricomycetes</taxon>
        <taxon>Agaricomycetidae</taxon>
        <taxon>Boletales</taxon>
        <taxon>Suillineae</taxon>
        <taxon>Suillaceae</taxon>
        <taxon>Suillus</taxon>
    </lineage>
</organism>
<dbReference type="InterPro" id="IPR011545">
    <property type="entry name" value="DEAD/DEAH_box_helicase_dom"/>
</dbReference>
<evidence type="ECO:0000256" key="3">
    <source>
        <dbReference type="ARBA" id="ARBA00022840"/>
    </source>
</evidence>
<gene>
    <name evidence="9" type="ORF">EV702DRAFT_1283110</name>
</gene>
<dbReference type="GO" id="GO:0005737">
    <property type="term" value="C:cytoplasm"/>
    <property type="evidence" value="ECO:0007669"/>
    <property type="project" value="TreeGrafter"/>
</dbReference>
<dbReference type="GO" id="GO:0000724">
    <property type="term" value="P:double-strand break repair via homologous recombination"/>
    <property type="evidence" value="ECO:0007669"/>
    <property type="project" value="TreeGrafter"/>
</dbReference>
<dbReference type="SUPFAM" id="SSF52540">
    <property type="entry name" value="P-loop containing nucleoside triphosphate hydrolases"/>
    <property type="match status" value="1"/>
</dbReference>
<accession>A0A9P6ZGN9</accession>
<evidence type="ECO:0000256" key="5">
    <source>
        <dbReference type="ARBA" id="ARBA00034808"/>
    </source>
</evidence>
<comment type="caution">
    <text evidence="9">The sequence shown here is derived from an EMBL/GenBank/DDBJ whole genome shotgun (WGS) entry which is preliminary data.</text>
</comment>
<dbReference type="InterPro" id="IPR013087">
    <property type="entry name" value="Znf_C2H2_type"/>
</dbReference>
<dbReference type="SMART" id="SM00355">
    <property type="entry name" value="ZnF_C2H2"/>
    <property type="match status" value="4"/>
</dbReference>
<keyword evidence="10" id="KW-1185">Reference proteome</keyword>
<dbReference type="PANTHER" id="PTHR13710:SF154">
    <property type="entry name" value="RECQ HELICASE, PUTATIVE (AFU_ORTHOLOGUE AFUA_6G14720)-RELATED"/>
    <property type="match status" value="1"/>
</dbReference>
<dbReference type="InterPro" id="IPR014001">
    <property type="entry name" value="Helicase_ATP-bd"/>
</dbReference>
<keyword evidence="3" id="KW-0067">ATP-binding</keyword>
<dbReference type="InterPro" id="IPR022698">
    <property type="entry name" value="OrsD"/>
</dbReference>
<dbReference type="EC" id="5.6.2.4" evidence="5"/>
<protein>
    <recommendedName>
        <fullName evidence="5">DNA 3'-5' helicase</fullName>
        <ecNumber evidence="5">5.6.2.4</ecNumber>
    </recommendedName>
</protein>
<dbReference type="InterPro" id="IPR027417">
    <property type="entry name" value="P-loop_NTPase"/>
</dbReference>
<dbReference type="GO" id="GO:0009378">
    <property type="term" value="F:four-way junction helicase activity"/>
    <property type="evidence" value="ECO:0007669"/>
    <property type="project" value="TreeGrafter"/>
</dbReference>
<evidence type="ECO:0000256" key="4">
    <source>
        <dbReference type="ARBA" id="ARBA00034617"/>
    </source>
</evidence>
<dbReference type="Proteomes" id="UP000714275">
    <property type="component" value="Unassembled WGS sequence"/>
</dbReference>
<dbReference type="PROSITE" id="PS51192">
    <property type="entry name" value="HELICASE_ATP_BIND_1"/>
    <property type="match status" value="1"/>
</dbReference>
<feature type="region of interest" description="Disordered" evidence="6">
    <location>
        <begin position="1609"/>
        <end position="1636"/>
    </location>
</feature>
<evidence type="ECO:0000313" key="9">
    <source>
        <dbReference type="EMBL" id="KAG1765479.1"/>
    </source>
</evidence>
<dbReference type="PROSITE" id="PS51194">
    <property type="entry name" value="HELICASE_CTER"/>
    <property type="match status" value="1"/>
</dbReference>
<evidence type="ECO:0000256" key="1">
    <source>
        <dbReference type="ARBA" id="ARBA00005446"/>
    </source>
</evidence>
<evidence type="ECO:0000259" key="7">
    <source>
        <dbReference type="PROSITE" id="PS51192"/>
    </source>
</evidence>
<dbReference type="Pfam" id="PF12013">
    <property type="entry name" value="OrsD"/>
    <property type="match status" value="1"/>
</dbReference>
<comment type="catalytic activity">
    <reaction evidence="4">
        <text>Couples ATP hydrolysis with the unwinding of duplex DNA by translocating in the 3'-5' direction.</text>
        <dbReference type="EC" id="5.6.2.4"/>
    </reaction>
</comment>